<comment type="pathway">
    <text evidence="1 5">Carotenoid biosynthesis.</text>
</comment>
<dbReference type="PANTHER" id="PTHR43734">
    <property type="entry name" value="PHYTOENE DESATURASE"/>
    <property type="match status" value="1"/>
</dbReference>
<dbReference type="SUPFAM" id="SSF51905">
    <property type="entry name" value="FAD/NAD(P)-binding domain"/>
    <property type="match status" value="1"/>
</dbReference>
<gene>
    <name evidence="8" type="ORF">DOO78_15230</name>
</gene>
<comment type="caution">
    <text evidence="8">The sequence shown here is derived from an EMBL/GenBank/DDBJ whole genome shotgun (WGS) entry which is preliminary data.</text>
</comment>
<evidence type="ECO:0000256" key="6">
    <source>
        <dbReference type="SAM" id="MobiDB-lite"/>
    </source>
</evidence>
<evidence type="ECO:0000313" key="8">
    <source>
        <dbReference type="EMBL" id="RAI58084.1"/>
    </source>
</evidence>
<keyword evidence="4 5" id="KW-0560">Oxidoreductase</keyword>
<keyword evidence="3 5" id="KW-0125">Carotenoid biosynthesis</keyword>
<evidence type="ECO:0000256" key="4">
    <source>
        <dbReference type="ARBA" id="ARBA00023002"/>
    </source>
</evidence>
<dbReference type="Pfam" id="PF01593">
    <property type="entry name" value="Amino_oxidase"/>
    <property type="match status" value="1"/>
</dbReference>
<dbReference type="InterPro" id="IPR008150">
    <property type="entry name" value="Phytoene_DH_bac_CS"/>
</dbReference>
<dbReference type="EMBL" id="QLIX01000011">
    <property type="protein sequence ID" value="RAI58084.1"/>
    <property type="molecule type" value="Genomic_DNA"/>
</dbReference>
<keyword evidence="9" id="KW-1185">Reference proteome</keyword>
<reference evidence="9" key="1">
    <citation type="submission" date="2018-06" db="EMBL/GenBank/DDBJ databases">
        <authorList>
            <person name="Khan S.A."/>
        </authorList>
    </citation>
    <scope>NUCLEOTIDE SEQUENCE [LARGE SCALE GENOMIC DNA]</scope>
    <source>
        <strain evidence="9">DB-1506</strain>
    </source>
</reference>
<organism evidence="8 9">
    <name type="scientific">Roseicella frigidaeris</name>
    <dbReference type="NCBI Taxonomy" id="2230885"/>
    <lineage>
        <taxon>Bacteria</taxon>
        <taxon>Pseudomonadati</taxon>
        <taxon>Pseudomonadota</taxon>
        <taxon>Alphaproteobacteria</taxon>
        <taxon>Acetobacterales</taxon>
        <taxon>Roseomonadaceae</taxon>
        <taxon>Roseicella</taxon>
    </lineage>
</organism>
<dbReference type="AlphaFoldDB" id="A0A327M702"/>
<dbReference type="Gene3D" id="3.50.50.60">
    <property type="entry name" value="FAD/NAD(P)-binding domain"/>
    <property type="match status" value="2"/>
</dbReference>
<proteinExistence type="inferred from homology"/>
<protein>
    <submittedName>
        <fullName evidence="8">Phytoene desaturase</fullName>
    </submittedName>
</protein>
<dbReference type="RefSeq" id="WP_111470718.1">
    <property type="nucleotide sequence ID" value="NZ_QLIX01000011.1"/>
</dbReference>
<dbReference type="GO" id="GO:0016117">
    <property type="term" value="P:carotenoid biosynthetic process"/>
    <property type="evidence" value="ECO:0007669"/>
    <property type="project" value="UniProtKB-KW"/>
</dbReference>
<dbReference type="InterPro" id="IPR036188">
    <property type="entry name" value="FAD/NAD-bd_sf"/>
</dbReference>
<feature type="domain" description="Amine oxidase" evidence="7">
    <location>
        <begin position="25"/>
        <end position="504"/>
    </location>
</feature>
<evidence type="ECO:0000256" key="1">
    <source>
        <dbReference type="ARBA" id="ARBA00004829"/>
    </source>
</evidence>
<dbReference type="GO" id="GO:0016627">
    <property type="term" value="F:oxidoreductase activity, acting on the CH-CH group of donors"/>
    <property type="evidence" value="ECO:0007669"/>
    <property type="project" value="UniProtKB-ARBA"/>
</dbReference>
<dbReference type="PROSITE" id="PS00982">
    <property type="entry name" value="PHYTOENE_DH"/>
    <property type="match status" value="1"/>
</dbReference>
<evidence type="ECO:0000259" key="7">
    <source>
        <dbReference type="Pfam" id="PF01593"/>
    </source>
</evidence>
<comment type="similarity">
    <text evidence="2 5">Belongs to the carotenoid/retinoid oxidoreductase family.</text>
</comment>
<name>A0A327M702_9PROT</name>
<dbReference type="NCBIfam" id="TIGR02734">
    <property type="entry name" value="crtI_fam"/>
    <property type="match status" value="1"/>
</dbReference>
<dbReference type="PANTHER" id="PTHR43734:SF1">
    <property type="entry name" value="PHYTOENE DESATURASE"/>
    <property type="match status" value="1"/>
</dbReference>
<sequence>MNAPLASPALKPNRPRIAVIGAGPGGLAAALLLAAQGAQVTIFERDAVVGGRTRTLATPEGYRFDLGPTFFLYPRVIAEIFESVGARLEEEVRLMRVDPLYRLVFEGAGRIDASADPARMEAEIARLCPEDAAGFRPFLAENRAKLAAFRPALENPFDSVFRFLHPDMVRALPLLRPHSTVDRDLARHFRHPLVRLAFSFQTKYLGMSPFRCPSLFTILSFLEYEHGIWHIEGGCGGISEAMARVAERLGVELRLGTPVERIAFEGRRARGVEAGGRLHPADAVVVNADFAHAMPGLVPEALRPRWDDRKIAGARYSCSTFMLYLGIEGELPELAHHTVLLSEGYARNIRQLETGILPDEPSFYLHNPSLLDRSMAPPGHSALYLLVPVPNLRDARQQGGLDWAREAPRFRRLVLDRLAALGLGAIEPRIRAERMVTPQDWQGRYAVGHGATFNLSHDLGQMLCFRPQNRFAGAEGVYLVGGGTHPGSGLPVIYEGARITARLLAQDLGLRRDNTRPQPQGGLAPALQASP</sequence>
<evidence type="ECO:0000256" key="5">
    <source>
        <dbReference type="RuleBase" id="RU362075"/>
    </source>
</evidence>
<dbReference type="Proteomes" id="UP000249065">
    <property type="component" value="Unassembled WGS sequence"/>
</dbReference>
<dbReference type="InterPro" id="IPR002937">
    <property type="entry name" value="Amino_oxidase"/>
</dbReference>
<feature type="region of interest" description="Disordered" evidence="6">
    <location>
        <begin position="512"/>
        <end position="531"/>
    </location>
</feature>
<evidence type="ECO:0000313" key="9">
    <source>
        <dbReference type="Proteomes" id="UP000249065"/>
    </source>
</evidence>
<accession>A0A327M702</accession>
<evidence type="ECO:0000256" key="2">
    <source>
        <dbReference type="ARBA" id="ARBA00006046"/>
    </source>
</evidence>
<evidence type="ECO:0000256" key="3">
    <source>
        <dbReference type="ARBA" id="ARBA00022746"/>
    </source>
</evidence>
<dbReference type="PRINTS" id="PR00419">
    <property type="entry name" value="ADXRDTASE"/>
</dbReference>
<dbReference type="InterPro" id="IPR014105">
    <property type="entry name" value="Carotenoid/retinoid_OxRdtase"/>
</dbReference>
<dbReference type="OrthoDB" id="9774675at2"/>